<name>A0A2W0C714_9BACL</name>
<reference evidence="1 2" key="1">
    <citation type="submission" date="2018-01" db="EMBL/GenBank/DDBJ databases">
        <title>Genome sequence of the PGP bacterium Paenibacillus illinoisensis E3.</title>
        <authorList>
            <person name="Rolli E."/>
            <person name="Marasco R."/>
            <person name="Bessem C."/>
            <person name="Michoud G."/>
            <person name="Gaiarsa S."/>
            <person name="Borin S."/>
            <person name="Daffonchio D."/>
        </authorList>
    </citation>
    <scope>NUCLEOTIDE SEQUENCE [LARGE SCALE GENOMIC DNA]</scope>
    <source>
        <strain evidence="1 2">E3</strain>
    </source>
</reference>
<dbReference type="Proteomes" id="UP000247459">
    <property type="component" value="Unassembled WGS sequence"/>
</dbReference>
<dbReference type="EMBL" id="PRLG01000020">
    <property type="protein sequence ID" value="PYY28206.1"/>
    <property type="molecule type" value="Genomic_DNA"/>
</dbReference>
<comment type="caution">
    <text evidence="1">The sequence shown here is derived from an EMBL/GenBank/DDBJ whole genome shotgun (WGS) entry which is preliminary data.</text>
</comment>
<dbReference type="RefSeq" id="WP_110759743.1">
    <property type="nucleotide sequence ID" value="NZ_PRLG01000020.1"/>
</dbReference>
<dbReference type="AlphaFoldDB" id="A0A2W0C714"/>
<evidence type="ECO:0000313" key="1">
    <source>
        <dbReference type="EMBL" id="PYY28206.1"/>
    </source>
</evidence>
<accession>A0A2W0C714</accession>
<protein>
    <submittedName>
        <fullName evidence="1">Uncharacterized protein</fullName>
    </submittedName>
</protein>
<dbReference type="OrthoDB" id="2643343at2"/>
<organism evidence="1 2">
    <name type="scientific">Paenibacillus illinoisensis</name>
    <dbReference type="NCBI Taxonomy" id="59845"/>
    <lineage>
        <taxon>Bacteria</taxon>
        <taxon>Bacillati</taxon>
        <taxon>Bacillota</taxon>
        <taxon>Bacilli</taxon>
        <taxon>Bacillales</taxon>
        <taxon>Paenibacillaceae</taxon>
        <taxon>Paenibacillus</taxon>
    </lineage>
</organism>
<sequence length="94" mass="10677">MNEGIVRVVPREPLMGADIAKKYGYEVNNALWSLKELHRTHGGSPVISGVVTIDVSTRSQTVPRYKLLFPDGFIDYAKIDNFDTFYTLEPELFQ</sequence>
<gene>
    <name evidence="1" type="ORF">PIL02S_03352</name>
</gene>
<evidence type="ECO:0000313" key="2">
    <source>
        <dbReference type="Proteomes" id="UP000247459"/>
    </source>
</evidence>
<proteinExistence type="predicted"/>